<evidence type="ECO:0000256" key="1">
    <source>
        <dbReference type="SAM" id="SignalP"/>
    </source>
</evidence>
<keyword evidence="3" id="KW-1185">Reference proteome</keyword>
<gene>
    <name evidence="2" type="ORF">PVAND_017469</name>
</gene>
<reference evidence="2" key="1">
    <citation type="submission" date="2021-03" db="EMBL/GenBank/DDBJ databases">
        <title>Chromosome level genome of the anhydrobiotic midge Polypedilum vanderplanki.</title>
        <authorList>
            <person name="Yoshida Y."/>
            <person name="Kikawada T."/>
            <person name="Gusev O."/>
        </authorList>
    </citation>
    <scope>NUCLEOTIDE SEQUENCE</scope>
    <source>
        <strain evidence="2">NIAS01</strain>
        <tissue evidence="2">Whole body or cell culture</tissue>
    </source>
</reference>
<evidence type="ECO:0000313" key="3">
    <source>
        <dbReference type="Proteomes" id="UP001107558"/>
    </source>
</evidence>
<dbReference type="AlphaFoldDB" id="A0A9J6BJL7"/>
<feature type="signal peptide" evidence="1">
    <location>
        <begin position="1"/>
        <end position="20"/>
    </location>
</feature>
<evidence type="ECO:0000313" key="2">
    <source>
        <dbReference type="EMBL" id="KAG5669582.1"/>
    </source>
</evidence>
<dbReference type="Proteomes" id="UP001107558">
    <property type="component" value="Chromosome 4"/>
</dbReference>
<feature type="chain" id="PRO_5039901057" evidence="1">
    <location>
        <begin position="21"/>
        <end position="250"/>
    </location>
</feature>
<name>A0A9J6BJL7_POLVA</name>
<dbReference type="EMBL" id="JADBJN010000004">
    <property type="protein sequence ID" value="KAG5669582.1"/>
    <property type="molecule type" value="Genomic_DNA"/>
</dbReference>
<accession>A0A9J6BJL7</accession>
<sequence>MIKLSLNILINFLIFSSSNAAIYKCDFKINLFLSLNENFYECENFNNGKDNENYHLADIGPEIYYGRIPEIKLRYAYEIENSTSNFNRISRNLTVIDNETSTINENQKSILNLKSHQIPLDKIEMVYQDQFQNIHSVGNKLMQDILHHHTMEDLRKIKVGVRMKFMEVAEKQCKSLWEKKTEIENLVKFIEREKCHLISTTTSTTTKLMLITTQKTKFSDEKSHKTKKAIFNFACLFLSTLTAFIDCSKY</sequence>
<proteinExistence type="predicted"/>
<organism evidence="2 3">
    <name type="scientific">Polypedilum vanderplanki</name>
    <name type="common">Sleeping chironomid midge</name>
    <dbReference type="NCBI Taxonomy" id="319348"/>
    <lineage>
        <taxon>Eukaryota</taxon>
        <taxon>Metazoa</taxon>
        <taxon>Ecdysozoa</taxon>
        <taxon>Arthropoda</taxon>
        <taxon>Hexapoda</taxon>
        <taxon>Insecta</taxon>
        <taxon>Pterygota</taxon>
        <taxon>Neoptera</taxon>
        <taxon>Endopterygota</taxon>
        <taxon>Diptera</taxon>
        <taxon>Nematocera</taxon>
        <taxon>Chironomoidea</taxon>
        <taxon>Chironomidae</taxon>
        <taxon>Chironominae</taxon>
        <taxon>Polypedilum</taxon>
        <taxon>Polypedilum</taxon>
    </lineage>
</organism>
<keyword evidence="1" id="KW-0732">Signal</keyword>
<comment type="caution">
    <text evidence="2">The sequence shown here is derived from an EMBL/GenBank/DDBJ whole genome shotgun (WGS) entry which is preliminary data.</text>
</comment>
<protein>
    <submittedName>
        <fullName evidence="2">Uncharacterized protein</fullName>
    </submittedName>
</protein>